<dbReference type="STRING" id="286727.SAMN02982917_5787"/>
<gene>
    <name evidence="5" type="ORF">SAMN02982917_5787</name>
</gene>
<evidence type="ECO:0000256" key="3">
    <source>
        <dbReference type="ARBA" id="ARBA00023002"/>
    </source>
</evidence>
<protein>
    <recommendedName>
        <fullName evidence="1">Thioredoxin reductase</fullName>
    </recommendedName>
</protein>
<dbReference type="PANTHER" id="PTHR48105">
    <property type="entry name" value="THIOREDOXIN REDUCTASE 1-RELATED-RELATED"/>
    <property type="match status" value="1"/>
</dbReference>
<dbReference type="EMBL" id="FXAK01000007">
    <property type="protein sequence ID" value="SMF84490.1"/>
    <property type="molecule type" value="Genomic_DNA"/>
</dbReference>
<dbReference type="AlphaFoldDB" id="A0A1X7HES2"/>
<evidence type="ECO:0000256" key="1">
    <source>
        <dbReference type="ARBA" id="ARBA00018719"/>
    </source>
</evidence>
<dbReference type="InterPro" id="IPR036188">
    <property type="entry name" value="FAD/NAD-bd_sf"/>
</dbReference>
<dbReference type="PRINTS" id="PR00368">
    <property type="entry name" value="FADPNR"/>
</dbReference>
<evidence type="ECO:0000259" key="4">
    <source>
        <dbReference type="Pfam" id="PF07992"/>
    </source>
</evidence>
<dbReference type="InterPro" id="IPR050097">
    <property type="entry name" value="Ferredoxin-NADP_redctase_2"/>
</dbReference>
<dbReference type="InterPro" id="IPR023753">
    <property type="entry name" value="FAD/NAD-binding_dom"/>
</dbReference>
<dbReference type="OrthoDB" id="9786503at2"/>
<dbReference type="Gene3D" id="3.50.50.60">
    <property type="entry name" value="FAD/NAD(P)-binding domain"/>
    <property type="match status" value="2"/>
</dbReference>
<organism evidence="5 6">
    <name type="scientific">Azospirillum oryzae</name>
    <dbReference type="NCBI Taxonomy" id="286727"/>
    <lineage>
        <taxon>Bacteria</taxon>
        <taxon>Pseudomonadati</taxon>
        <taxon>Pseudomonadota</taxon>
        <taxon>Alphaproteobacteria</taxon>
        <taxon>Rhodospirillales</taxon>
        <taxon>Azospirillaceae</taxon>
        <taxon>Azospirillum</taxon>
    </lineage>
</organism>
<dbReference type="Pfam" id="PF07992">
    <property type="entry name" value="Pyr_redox_2"/>
    <property type="match status" value="1"/>
</dbReference>
<dbReference type="SUPFAM" id="SSF51905">
    <property type="entry name" value="FAD/NAD(P)-binding domain"/>
    <property type="match status" value="1"/>
</dbReference>
<keyword evidence="3" id="KW-0560">Oxidoreductase</keyword>
<dbReference type="RefSeq" id="WP_085090484.1">
    <property type="nucleotide sequence ID" value="NZ_FXAK01000007.1"/>
</dbReference>
<accession>A0A1X7HES2</accession>
<feature type="domain" description="FAD/NAD(P)-binding" evidence="4">
    <location>
        <begin position="6"/>
        <end position="288"/>
    </location>
</feature>
<evidence type="ECO:0000313" key="5">
    <source>
        <dbReference type="EMBL" id="SMF84490.1"/>
    </source>
</evidence>
<reference evidence="5 6" key="1">
    <citation type="submission" date="2017-04" db="EMBL/GenBank/DDBJ databases">
        <authorList>
            <person name="Afonso C.L."/>
            <person name="Miller P.J."/>
            <person name="Scott M.A."/>
            <person name="Spackman E."/>
            <person name="Goraichik I."/>
            <person name="Dimitrov K.M."/>
            <person name="Suarez D.L."/>
            <person name="Swayne D.E."/>
        </authorList>
    </citation>
    <scope>NUCLEOTIDE SEQUENCE [LARGE SCALE GENOMIC DNA]</scope>
    <source>
        <strain evidence="5 6">A2P</strain>
    </source>
</reference>
<dbReference type="GO" id="GO:0016491">
    <property type="term" value="F:oxidoreductase activity"/>
    <property type="evidence" value="ECO:0007669"/>
    <property type="project" value="UniProtKB-KW"/>
</dbReference>
<dbReference type="Proteomes" id="UP000192936">
    <property type="component" value="Unassembled WGS sequence"/>
</dbReference>
<keyword evidence="2" id="KW-0285">Flavoprotein</keyword>
<evidence type="ECO:0000313" key="6">
    <source>
        <dbReference type="Proteomes" id="UP000192936"/>
    </source>
</evidence>
<evidence type="ECO:0000256" key="2">
    <source>
        <dbReference type="ARBA" id="ARBA00022630"/>
    </source>
</evidence>
<sequence length="303" mass="32175">MPPMLDCLIVGGGPAGLTAAIYLARYRRKALVVDEAKSRCAWIPTSHNLAGFTGGIRGTDLLVRIRAQAESYGACIETGSVAALERLPDGHGFRAGFGDGREIDAASVLLATGVIDGQPRMPHLYETMQRGLIRVCPICDGYEVIDRRIAVLGHGAQAVGEARFIRTYSPYVTLLTLGEPMALPMEDRGKLDAAGIAVIEEPVTTVAAGEDLSTRLTLESGQILDFDTLYSALGITARSGLAERLGAAMDEDGRLVVDRHQRSSIPGFYAAGDVVSTLNQIAVAMGEAAIAATAIHNDLRNRD</sequence>
<proteinExistence type="predicted"/>
<name>A0A1X7HES2_9PROT</name>
<dbReference type="PRINTS" id="PR00469">
    <property type="entry name" value="PNDRDTASEII"/>
</dbReference>